<evidence type="ECO:0000313" key="7">
    <source>
        <dbReference type="Proteomes" id="UP000581135"/>
    </source>
</evidence>
<reference evidence="6 7" key="1">
    <citation type="submission" date="2020-08" db="EMBL/GenBank/DDBJ databases">
        <title>Genomic Encyclopedia of Type Strains, Phase III (KMG-III): the genomes of soil and plant-associated and newly described type strains.</title>
        <authorList>
            <person name="Whitman W."/>
        </authorList>
    </citation>
    <scope>NUCLEOTIDE SEQUENCE [LARGE SCALE GENOMIC DNA]</scope>
    <source>
        <strain evidence="6 7">CECT 8803</strain>
    </source>
</reference>
<dbReference type="SUPFAM" id="SSF46785">
    <property type="entry name" value="Winged helix' DNA-binding domain"/>
    <property type="match status" value="1"/>
</dbReference>
<sequence length="278" mass="31300">MSSALKKLEEQVGHKLAIRGPTAFSLTDAGKIIYREAREICGSIDRVSTLVADLTGELTGTVNLTIASHMTSPLIDRAFSEFHRRHPRATFATTIMTSPEIMASMADSTIYFGIGPVSTMRSEFEYFHIFKEHCGFYCGPGHRFFGVENLQLSDLENERAITYRAAVFSDVLQSITDMRHQAKFADPFVGVSNHMEEVRRMIITGLGIGPIPIHVAARDVRDGLMWRLPPYELVMPLDIYLITNPRVRPSRSEQAFIETLKEIVNATPYEQRVYPTAE</sequence>
<dbReference type="Gene3D" id="3.40.190.290">
    <property type="match status" value="1"/>
</dbReference>
<dbReference type="InterPro" id="IPR050950">
    <property type="entry name" value="HTH-type_LysR_regulators"/>
</dbReference>
<evidence type="ECO:0000313" key="6">
    <source>
        <dbReference type="EMBL" id="MBB3064311.1"/>
    </source>
</evidence>
<keyword evidence="2" id="KW-0805">Transcription regulation</keyword>
<proteinExistence type="inferred from homology"/>
<dbReference type="GO" id="GO:0003677">
    <property type="term" value="F:DNA binding"/>
    <property type="evidence" value="ECO:0007669"/>
    <property type="project" value="UniProtKB-KW"/>
</dbReference>
<dbReference type="CDD" id="cd05466">
    <property type="entry name" value="PBP2_LTTR_substrate"/>
    <property type="match status" value="1"/>
</dbReference>
<dbReference type="Proteomes" id="UP000581135">
    <property type="component" value="Unassembled WGS sequence"/>
</dbReference>
<keyword evidence="3 6" id="KW-0238">DNA-binding</keyword>
<evidence type="ECO:0000256" key="1">
    <source>
        <dbReference type="ARBA" id="ARBA00009437"/>
    </source>
</evidence>
<dbReference type="SUPFAM" id="SSF53850">
    <property type="entry name" value="Periplasmic binding protein-like II"/>
    <property type="match status" value="1"/>
</dbReference>
<keyword evidence="7" id="KW-1185">Reference proteome</keyword>
<protein>
    <submittedName>
        <fullName evidence="6">DNA-binding transcriptional LysR family regulator</fullName>
    </submittedName>
</protein>
<dbReference type="GO" id="GO:0003700">
    <property type="term" value="F:DNA-binding transcription factor activity"/>
    <property type="evidence" value="ECO:0007669"/>
    <property type="project" value="InterPro"/>
</dbReference>
<dbReference type="InterPro" id="IPR005119">
    <property type="entry name" value="LysR_subst-bd"/>
</dbReference>
<name>A0A839SNB7_9PROT</name>
<keyword evidence="4" id="KW-0804">Transcription</keyword>
<evidence type="ECO:0000259" key="5">
    <source>
        <dbReference type="PROSITE" id="PS50931"/>
    </source>
</evidence>
<organism evidence="6 7">
    <name type="scientific">Limibacillus halophilus</name>
    <dbReference type="NCBI Taxonomy" id="1579333"/>
    <lineage>
        <taxon>Bacteria</taxon>
        <taxon>Pseudomonadati</taxon>
        <taxon>Pseudomonadota</taxon>
        <taxon>Alphaproteobacteria</taxon>
        <taxon>Rhodospirillales</taxon>
        <taxon>Rhodovibrionaceae</taxon>
        <taxon>Limibacillus</taxon>
    </lineage>
</organism>
<dbReference type="InterPro" id="IPR036390">
    <property type="entry name" value="WH_DNA-bd_sf"/>
</dbReference>
<dbReference type="InterPro" id="IPR036388">
    <property type="entry name" value="WH-like_DNA-bd_sf"/>
</dbReference>
<accession>A0A839SNB7</accession>
<dbReference type="AlphaFoldDB" id="A0A839SNB7"/>
<evidence type="ECO:0000256" key="2">
    <source>
        <dbReference type="ARBA" id="ARBA00023015"/>
    </source>
</evidence>
<feature type="domain" description="HTH lysR-type" evidence="5">
    <location>
        <begin position="1"/>
        <end position="27"/>
    </location>
</feature>
<evidence type="ECO:0000256" key="3">
    <source>
        <dbReference type="ARBA" id="ARBA00023125"/>
    </source>
</evidence>
<comment type="caution">
    <text evidence="6">The sequence shown here is derived from an EMBL/GenBank/DDBJ whole genome shotgun (WGS) entry which is preliminary data.</text>
</comment>
<dbReference type="PROSITE" id="PS50931">
    <property type="entry name" value="HTH_LYSR"/>
    <property type="match status" value="1"/>
</dbReference>
<dbReference type="GO" id="GO:0005829">
    <property type="term" value="C:cytosol"/>
    <property type="evidence" value="ECO:0007669"/>
    <property type="project" value="TreeGrafter"/>
</dbReference>
<dbReference type="InterPro" id="IPR000847">
    <property type="entry name" value="LysR_HTH_N"/>
</dbReference>
<dbReference type="Gene3D" id="1.10.10.10">
    <property type="entry name" value="Winged helix-like DNA-binding domain superfamily/Winged helix DNA-binding domain"/>
    <property type="match status" value="1"/>
</dbReference>
<dbReference type="EMBL" id="JACHXA010000001">
    <property type="protein sequence ID" value="MBB3064311.1"/>
    <property type="molecule type" value="Genomic_DNA"/>
</dbReference>
<dbReference type="PANTHER" id="PTHR30419">
    <property type="entry name" value="HTH-TYPE TRANSCRIPTIONAL REGULATOR YBHD"/>
    <property type="match status" value="1"/>
</dbReference>
<evidence type="ECO:0000256" key="4">
    <source>
        <dbReference type="ARBA" id="ARBA00023163"/>
    </source>
</evidence>
<dbReference type="Pfam" id="PF03466">
    <property type="entry name" value="LysR_substrate"/>
    <property type="match status" value="1"/>
</dbReference>
<gene>
    <name evidence="6" type="ORF">FHR98_000576</name>
</gene>
<comment type="similarity">
    <text evidence="1">Belongs to the LysR transcriptional regulatory family.</text>
</comment>